<dbReference type="SUPFAM" id="SSF88659">
    <property type="entry name" value="Sigma3 and sigma4 domains of RNA polymerase sigma factors"/>
    <property type="match status" value="1"/>
</dbReference>
<gene>
    <name evidence="8" type="ORF">HMPREF1535_01739</name>
</gene>
<dbReference type="EMBL" id="AQHV01000010">
    <property type="protein sequence ID" value="KKB57087.1"/>
    <property type="molecule type" value="Genomic_DNA"/>
</dbReference>
<comment type="caution">
    <text evidence="8">The sequence shown here is derived from an EMBL/GenBank/DDBJ whole genome shotgun (WGS) entry which is preliminary data.</text>
</comment>
<dbReference type="InterPro" id="IPR013324">
    <property type="entry name" value="RNA_pol_sigma_r3/r4-like"/>
</dbReference>
<dbReference type="Gene3D" id="1.10.10.10">
    <property type="entry name" value="Winged helix-like DNA-binding domain superfamily/Winged helix DNA-binding domain"/>
    <property type="match status" value="1"/>
</dbReference>
<sequence length="172" mass="20395">MGMDAENFKRKFLSFHPKLFRIAYALVENKADAEDILQDAYFKLWNKRDELPDIENPEAFCVTLVKNLSLDFLRSPRANRREEEIESVFTLATDSSPEKELETKDKEQQIRQLINRLPENQRQVLRLRGIDDCSMDEIEQITGLNAVNVRVLLSRARKVIREQFEKLYEYER</sequence>
<dbReference type="PANTHER" id="PTHR43133">
    <property type="entry name" value="RNA POLYMERASE ECF-TYPE SIGMA FACTO"/>
    <property type="match status" value="1"/>
</dbReference>
<dbReference type="InterPro" id="IPR007627">
    <property type="entry name" value="RNA_pol_sigma70_r2"/>
</dbReference>
<dbReference type="PATRIC" id="fig|927665.4.peg.1778"/>
<dbReference type="Gene3D" id="1.10.1740.10">
    <property type="match status" value="1"/>
</dbReference>
<evidence type="ECO:0000313" key="9">
    <source>
        <dbReference type="Proteomes" id="UP000033047"/>
    </source>
</evidence>
<dbReference type="HOGENOM" id="CLU_047691_4_4_10"/>
<dbReference type="GO" id="GO:0016987">
    <property type="term" value="F:sigma factor activity"/>
    <property type="evidence" value="ECO:0007669"/>
    <property type="project" value="UniProtKB-KW"/>
</dbReference>
<dbReference type="SUPFAM" id="SSF88946">
    <property type="entry name" value="Sigma2 domain of RNA polymerase sigma factors"/>
    <property type="match status" value="1"/>
</dbReference>
<evidence type="ECO:0000313" key="8">
    <source>
        <dbReference type="EMBL" id="KKB57087.1"/>
    </source>
</evidence>
<evidence type="ECO:0000256" key="5">
    <source>
        <dbReference type="ARBA" id="ARBA00023163"/>
    </source>
</evidence>
<organism evidence="8 9">
    <name type="scientific">Parabacteroides goldsteinii DSM 19448 = WAL 12034</name>
    <dbReference type="NCBI Taxonomy" id="927665"/>
    <lineage>
        <taxon>Bacteria</taxon>
        <taxon>Pseudomonadati</taxon>
        <taxon>Bacteroidota</taxon>
        <taxon>Bacteroidia</taxon>
        <taxon>Bacteroidales</taxon>
        <taxon>Tannerellaceae</taxon>
        <taxon>Parabacteroides</taxon>
    </lineage>
</organism>
<dbReference type="InterPro" id="IPR013249">
    <property type="entry name" value="RNA_pol_sigma70_r4_t2"/>
</dbReference>
<evidence type="ECO:0000259" key="6">
    <source>
        <dbReference type="Pfam" id="PF04542"/>
    </source>
</evidence>
<dbReference type="GO" id="GO:0006352">
    <property type="term" value="P:DNA-templated transcription initiation"/>
    <property type="evidence" value="ECO:0007669"/>
    <property type="project" value="InterPro"/>
</dbReference>
<dbReference type="STRING" id="927665.HMPREF1535_01739"/>
<dbReference type="PANTHER" id="PTHR43133:SF8">
    <property type="entry name" value="RNA POLYMERASE SIGMA FACTOR HI_1459-RELATED"/>
    <property type="match status" value="1"/>
</dbReference>
<protein>
    <submittedName>
        <fullName evidence="8">Sigma-70 family RNA polymerase sigma factor</fullName>
    </submittedName>
</protein>
<dbReference type="AlphaFoldDB" id="A0A0F5JI22"/>
<proteinExistence type="inferred from homology"/>
<evidence type="ECO:0000256" key="1">
    <source>
        <dbReference type="ARBA" id="ARBA00010641"/>
    </source>
</evidence>
<dbReference type="NCBIfam" id="TIGR02937">
    <property type="entry name" value="sigma70-ECF"/>
    <property type="match status" value="1"/>
</dbReference>
<accession>A0A0F5JI22</accession>
<dbReference type="InterPro" id="IPR013325">
    <property type="entry name" value="RNA_pol_sigma_r2"/>
</dbReference>
<dbReference type="Proteomes" id="UP000033047">
    <property type="component" value="Unassembled WGS sequence"/>
</dbReference>
<dbReference type="InterPro" id="IPR039425">
    <property type="entry name" value="RNA_pol_sigma-70-like"/>
</dbReference>
<dbReference type="CDD" id="cd06171">
    <property type="entry name" value="Sigma70_r4"/>
    <property type="match status" value="1"/>
</dbReference>
<dbReference type="InterPro" id="IPR014284">
    <property type="entry name" value="RNA_pol_sigma-70_dom"/>
</dbReference>
<evidence type="ECO:0000256" key="3">
    <source>
        <dbReference type="ARBA" id="ARBA00023082"/>
    </source>
</evidence>
<dbReference type="GO" id="GO:0003677">
    <property type="term" value="F:DNA binding"/>
    <property type="evidence" value="ECO:0007669"/>
    <property type="project" value="UniProtKB-KW"/>
</dbReference>
<evidence type="ECO:0000256" key="4">
    <source>
        <dbReference type="ARBA" id="ARBA00023125"/>
    </source>
</evidence>
<name>A0A0F5JI22_9BACT</name>
<evidence type="ECO:0000256" key="2">
    <source>
        <dbReference type="ARBA" id="ARBA00023015"/>
    </source>
</evidence>
<feature type="domain" description="RNA polymerase sigma factor 70 region 4 type 2" evidence="7">
    <location>
        <begin position="108"/>
        <end position="158"/>
    </location>
</feature>
<dbReference type="Pfam" id="PF04542">
    <property type="entry name" value="Sigma70_r2"/>
    <property type="match status" value="1"/>
</dbReference>
<dbReference type="InterPro" id="IPR036388">
    <property type="entry name" value="WH-like_DNA-bd_sf"/>
</dbReference>
<keyword evidence="5" id="KW-0804">Transcription</keyword>
<reference evidence="8 9" key="1">
    <citation type="submission" date="2013-04" db="EMBL/GenBank/DDBJ databases">
        <title>The Genome Sequence of Parabacteroides goldsteinii DSM 19448.</title>
        <authorList>
            <consortium name="The Broad Institute Genomics Platform"/>
            <person name="Earl A."/>
            <person name="Ward D."/>
            <person name="Feldgarden M."/>
            <person name="Gevers D."/>
            <person name="Martens E."/>
            <person name="Sakamoto M."/>
            <person name="Benno Y."/>
            <person name="Song Y."/>
            <person name="Liu C."/>
            <person name="Lee J."/>
            <person name="Bolanos M."/>
            <person name="Vaisanen M.L."/>
            <person name="Finegold S.M."/>
            <person name="Walker B."/>
            <person name="Young S."/>
            <person name="Zeng Q."/>
            <person name="Gargeya S."/>
            <person name="Fitzgerald M."/>
            <person name="Haas B."/>
            <person name="Abouelleil A."/>
            <person name="Allen A.W."/>
            <person name="Alvarado L."/>
            <person name="Arachchi H.M."/>
            <person name="Berlin A.M."/>
            <person name="Chapman S.B."/>
            <person name="Gainer-Dewar J."/>
            <person name="Goldberg J."/>
            <person name="Griggs A."/>
            <person name="Gujja S."/>
            <person name="Hansen M."/>
            <person name="Howarth C."/>
            <person name="Imamovic A."/>
            <person name="Ireland A."/>
            <person name="Larimer J."/>
            <person name="McCowan C."/>
            <person name="Murphy C."/>
            <person name="Pearson M."/>
            <person name="Poon T.W."/>
            <person name="Priest M."/>
            <person name="Roberts A."/>
            <person name="Saif S."/>
            <person name="Shea T."/>
            <person name="Sisk P."/>
            <person name="Sykes S."/>
            <person name="Wortman J."/>
            <person name="Nusbaum C."/>
            <person name="Birren B."/>
        </authorList>
    </citation>
    <scope>NUCLEOTIDE SEQUENCE [LARGE SCALE GENOMIC DNA]</scope>
    <source>
        <strain evidence="8 9">DSM 19448</strain>
    </source>
</reference>
<feature type="domain" description="RNA polymerase sigma-70 region 2" evidence="6">
    <location>
        <begin position="14"/>
        <end position="75"/>
    </location>
</feature>
<dbReference type="Pfam" id="PF08281">
    <property type="entry name" value="Sigma70_r4_2"/>
    <property type="match status" value="1"/>
</dbReference>
<keyword evidence="2" id="KW-0805">Transcription regulation</keyword>
<comment type="similarity">
    <text evidence="1">Belongs to the sigma-70 factor family. ECF subfamily.</text>
</comment>
<keyword evidence="4" id="KW-0238">DNA-binding</keyword>
<keyword evidence="3" id="KW-0731">Sigma factor</keyword>
<evidence type="ECO:0000259" key="7">
    <source>
        <dbReference type="Pfam" id="PF08281"/>
    </source>
</evidence>